<comment type="caution">
    <text evidence="1">The sequence shown here is derived from an EMBL/GenBank/DDBJ whole genome shotgun (WGS) entry which is preliminary data.</text>
</comment>
<dbReference type="Proteomes" id="UP000466619">
    <property type="component" value="Unassembled WGS sequence"/>
</dbReference>
<evidence type="ECO:0000313" key="2">
    <source>
        <dbReference type="Proteomes" id="UP000466619"/>
    </source>
</evidence>
<dbReference type="GeneID" id="88808871"/>
<name>A0ABX0ALV2_9GAMM</name>
<keyword evidence="2" id="KW-1185">Reference proteome</keyword>
<organism evidence="1 2">
    <name type="scientific">Photorhabdus bodei</name>
    <dbReference type="NCBI Taxonomy" id="2029681"/>
    <lineage>
        <taxon>Bacteria</taxon>
        <taxon>Pseudomonadati</taxon>
        <taxon>Pseudomonadota</taxon>
        <taxon>Gammaproteobacteria</taxon>
        <taxon>Enterobacterales</taxon>
        <taxon>Morganellaceae</taxon>
        <taxon>Photorhabdus</taxon>
    </lineage>
</organism>
<accession>A0ABX0ALV2</accession>
<proteinExistence type="predicted"/>
<evidence type="ECO:0000313" key="1">
    <source>
        <dbReference type="EMBL" id="NDL03998.1"/>
    </source>
</evidence>
<dbReference type="RefSeq" id="WP_162120418.1">
    <property type="nucleotide sequence ID" value="NZ_CAWPJT010000025.1"/>
</dbReference>
<reference evidence="1 2" key="1">
    <citation type="submission" date="2019-12" db="EMBL/GenBank/DDBJ databases">
        <title>Engineering Photorhabdus to improve their lethality against agricultural pests.</title>
        <authorList>
            <person name="Machado R.A.R."/>
        </authorList>
    </citation>
    <scope>NUCLEOTIDE SEQUENCE [LARGE SCALE GENOMIC DNA]</scope>
    <source>
        <strain evidence="1 2">M-CN4</strain>
    </source>
</reference>
<sequence>MWQVGWIYILSDLGRGILPRTFYTYFFPSREQRLLFFIADPLYTLWISRCIATARE</sequence>
<gene>
    <name evidence="1" type="ORF">GPY48_12440</name>
</gene>
<protein>
    <submittedName>
        <fullName evidence="1">Uncharacterized protein</fullName>
    </submittedName>
</protein>
<dbReference type="EMBL" id="WSFC01000024">
    <property type="protein sequence ID" value="NDL03998.1"/>
    <property type="molecule type" value="Genomic_DNA"/>
</dbReference>